<evidence type="ECO:0000313" key="2">
    <source>
        <dbReference type="EMBL" id="KAJ1181838.1"/>
    </source>
</evidence>
<feature type="compositionally biased region" description="Low complexity" evidence="1">
    <location>
        <begin position="113"/>
        <end position="126"/>
    </location>
</feature>
<gene>
    <name evidence="2" type="ORF">NDU88_007037</name>
</gene>
<evidence type="ECO:0000313" key="3">
    <source>
        <dbReference type="Proteomes" id="UP001066276"/>
    </source>
</evidence>
<keyword evidence="3" id="KW-1185">Reference proteome</keyword>
<feature type="region of interest" description="Disordered" evidence="1">
    <location>
        <begin position="41"/>
        <end position="72"/>
    </location>
</feature>
<feature type="compositionally biased region" description="Basic and acidic residues" evidence="1">
    <location>
        <begin position="49"/>
        <end position="72"/>
    </location>
</feature>
<dbReference type="AlphaFoldDB" id="A0AAV7U1U6"/>
<organism evidence="2 3">
    <name type="scientific">Pleurodeles waltl</name>
    <name type="common">Iberian ribbed newt</name>
    <dbReference type="NCBI Taxonomy" id="8319"/>
    <lineage>
        <taxon>Eukaryota</taxon>
        <taxon>Metazoa</taxon>
        <taxon>Chordata</taxon>
        <taxon>Craniata</taxon>
        <taxon>Vertebrata</taxon>
        <taxon>Euteleostomi</taxon>
        <taxon>Amphibia</taxon>
        <taxon>Batrachia</taxon>
        <taxon>Caudata</taxon>
        <taxon>Salamandroidea</taxon>
        <taxon>Salamandridae</taxon>
        <taxon>Pleurodelinae</taxon>
        <taxon>Pleurodeles</taxon>
    </lineage>
</organism>
<name>A0AAV7U1U6_PLEWA</name>
<evidence type="ECO:0000256" key="1">
    <source>
        <dbReference type="SAM" id="MobiDB-lite"/>
    </source>
</evidence>
<reference evidence="2" key="1">
    <citation type="journal article" date="2022" name="bioRxiv">
        <title>Sequencing and chromosome-scale assembly of the giantPleurodeles waltlgenome.</title>
        <authorList>
            <person name="Brown T."/>
            <person name="Elewa A."/>
            <person name="Iarovenko S."/>
            <person name="Subramanian E."/>
            <person name="Araus A.J."/>
            <person name="Petzold A."/>
            <person name="Susuki M."/>
            <person name="Suzuki K.-i.T."/>
            <person name="Hayashi T."/>
            <person name="Toyoda A."/>
            <person name="Oliveira C."/>
            <person name="Osipova E."/>
            <person name="Leigh N.D."/>
            <person name="Simon A."/>
            <person name="Yun M.H."/>
        </authorList>
    </citation>
    <scope>NUCLEOTIDE SEQUENCE</scope>
    <source>
        <strain evidence="2">20211129_DDA</strain>
        <tissue evidence="2">Liver</tissue>
    </source>
</reference>
<sequence length="126" mass="13465">MKVKDETRAATCNEDSSGAGVVRPVGSDTLHLLAASARPRGAFGLPQTRETHLDPGEWHPESPGPERETRTRKLVGEPVEGALEIPCACQGSYRDCSPAVDPRGGRSGMLMFSSRTSPPLPLTSRL</sequence>
<dbReference type="EMBL" id="JANPWB010000006">
    <property type="protein sequence ID" value="KAJ1181838.1"/>
    <property type="molecule type" value="Genomic_DNA"/>
</dbReference>
<accession>A0AAV7U1U6</accession>
<feature type="region of interest" description="Disordered" evidence="1">
    <location>
        <begin position="97"/>
        <end position="126"/>
    </location>
</feature>
<dbReference type="Proteomes" id="UP001066276">
    <property type="component" value="Chromosome 3_2"/>
</dbReference>
<comment type="caution">
    <text evidence="2">The sequence shown here is derived from an EMBL/GenBank/DDBJ whole genome shotgun (WGS) entry which is preliminary data.</text>
</comment>
<proteinExistence type="predicted"/>
<feature type="region of interest" description="Disordered" evidence="1">
    <location>
        <begin position="1"/>
        <end position="20"/>
    </location>
</feature>
<protein>
    <submittedName>
        <fullName evidence="2">Uncharacterized protein</fullName>
    </submittedName>
</protein>